<name>A0A4U6WYB9_9PEZI</name>
<organism evidence="2 3">
    <name type="scientific">Colletotrichum tanaceti</name>
    <dbReference type="NCBI Taxonomy" id="1306861"/>
    <lineage>
        <taxon>Eukaryota</taxon>
        <taxon>Fungi</taxon>
        <taxon>Dikarya</taxon>
        <taxon>Ascomycota</taxon>
        <taxon>Pezizomycotina</taxon>
        <taxon>Sordariomycetes</taxon>
        <taxon>Hypocreomycetidae</taxon>
        <taxon>Glomerellales</taxon>
        <taxon>Glomerellaceae</taxon>
        <taxon>Colletotrichum</taxon>
        <taxon>Colletotrichum destructivum species complex</taxon>
    </lineage>
</organism>
<sequence>MAVATVTMMQALSHISSHPTLFGREQLTTTGPATPRGCWNRRGSTAHAMPRRRCDLNEQ</sequence>
<dbReference type="AlphaFoldDB" id="A0A4U6WYB9"/>
<gene>
    <name evidence="2" type="ORF">CTA1_5797</name>
</gene>
<keyword evidence="3" id="KW-1185">Reference proteome</keyword>
<protein>
    <submittedName>
        <fullName evidence="2">Uncharacterized protein</fullName>
    </submittedName>
</protein>
<comment type="caution">
    <text evidence="2">The sequence shown here is derived from an EMBL/GenBank/DDBJ whole genome shotgun (WGS) entry which is preliminary data.</text>
</comment>
<feature type="region of interest" description="Disordered" evidence="1">
    <location>
        <begin position="23"/>
        <end position="59"/>
    </location>
</feature>
<evidence type="ECO:0000313" key="2">
    <source>
        <dbReference type="EMBL" id="TKW48201.1"/>
    </source>
</evidence>
<dbReference type="Proteomes" id="UP000310108">
    <property type="component" value="Unassembled WGS sequence"/>
</dbReference>
<reference evidence="2 3" key="1">
    <citation type="journal article" date="2019" name="PLoS ONE">
        <title>Comparative genome analysis indicates high evolutionary potential of pathogenicity genes in Colletotrichum tanaceti.</title>
        <authorList>
            <person name="Lelwala R.V."/>
            <person name="Korhonen P.K."/>
            <person name="Young N.D."/>
            <person name="Scott J.B."/>
            <person name="Ades P.A."/>
            <person name="Gasser R.B."/>
            <person name="Taylor P.W.J."/>
        </authorList>
    </citation>
    <scope>NUCLEOTIDE SEQUENCE [LARGE SCALE GENOMIC DNA]</scope>
    <source>
        <strain evidence="2">BRIP57314</strain>
    </source>
</reference>
<evidence type="ECO:0000256" key="1">
    <source>
        <dbReference type="SAM" id="MobiDB-lite"/>
    </source>
</evidence>
<evidence type="ECO:0000313" key="3">
    <source>
        <dbReference type="Proteomes" id="UP000310108"/>
    </source>
</evidence>
<dbReference type="EMBL" id="PJEX01001477">
    <property type="protein sequence ID" value="TKW48201.1"/>
    <property type="molecule type" value="Genomic_DNA"/>
</dbReference>
<proteinExistence type="predicted"/>
<accession>A0A4U6WYB9</accession>